<feature type="domain" description="Glucose-methanol-choline oxidoreductase N-terminal" evidence="6">
    <location>
        <begin position="154"/>
        <end position="298"/>
    </location>
</feature>
<evidence type="ECO:0000256" key="3">
    <source>
        <dbReference type="ARBA" id="ARBA00022630"/>
    </source>
</evidence>
<dbReference type="Pfam" id="PF05199">
    <property type="entry name" value="GMC_oxred_C"/>
    <property type="match status" value="1"/>
</dbReference>
<protein>
    <submittedName>
        <fullName evidence="8">GMC family oxidoreductase</fullName>
    </submittedName>
</protein>
<dbReference type="Proteomes" id="UP000663255">
    <property type="component" value="Plasmid p3"/>
</dbReference>
<dbReference type="GO" id="GO:0050660">
    <property type="term" value="F:flavin adenine dinucleotide binding"/>
    <property type="evidence" value="ECO:0007669"/>
    <property type="project" value="InterPro"/>
</dbReference>
<evidence type="ECO:0000256" key="1">
    <source>
        <dbReference type="ARBA" id="ARBA00001974"/>
    </source>
</evidence>
<dbReference type="Pfam" id="PF00732">
    <property type="entry name" value="GMC_oxred_N"/>
    <property type="match status" value="1"/>
</dbReference>
<name>A0AAP9WR63_LEPIR</name>
<accession>A0AAP9WR63</accession>
<dbReference type="InterPro" id="IPR036188">
    <property type="entry name" value="FAD/NAD-bd_sf"/>
</dbReference>
<evidence type="ECO:0000259" key="6">
    <source>
        <dbReference type="Pfam" id="PF00732"/>
    </source>
</evidence>
<sequence>MIYDVVIVGSGPGGSTLSYGLMNSGLKILILEKGNCIPREIENWDSESSTKFSKKYSHFITVNGIESESNCRAYFNVGGQSKFYGSSLLRLREKDFNKLQHIGGGISPKWPISYEELEPYYAKAEIIYKVHGLDGEDPTGPYRSTGFPYPPISHDFFNQNLIDKLKMKGINPIHLPRGLDLQEGGRCIKCFKCDTFPCPTYGKMDAEVACLIPALSDENISILENANCQKLIVNRAGNQVSYAEVIINDKVERIYSRLFVLSCNSIFSPEILLRSASFHHPAGLANSSSLVGSNLMQHNIGTFLFGSLGKKIPKMHQKTFAITDFYWGDEEVKFPLGIMQSLGQIPFPQWWNRMVLNWLEASFLMSEDLPMQYNRISIDRNGKINIKYKTNNTIGLKVLAKKIQSVFRSAGLVAKSMHLNSDGKYLPPRVDGHIVGTLVFGDDPKTSVLDKNCKTHDIENLFVVDGSFFPSSGAVNPTLTIAAQALKTADFIRKY</sequence>
<evidence type="ECO:0000313" key="9">
    <source>
        <dbReference type="Proteomes" id="UP000663255"/>
    </source>
</evidence>
<dbReference type="PANTHER" id="PTHR42784">
    <property type="entry name" value="PYRANOSE 2-OXIDASE"/>
    <property type="match status" value="1"/>
</dbReference>
<organism evidence="8 9">
    <name type="scientific">Leptospira interrogans serovar Bataviae</name>
    <dbReference type="NCBI Taxonomy" id="312175"/>
    <lineage>
        <taxon>Bacteria</taxon>
        <taxon>Pseudomonadati</taxon>
        <taxon>Spirochaetota</taxon>
        <taxon>Spirochaetia</taxon>
        <taxon>Leptospirales</taxon>
        <taxon>Leptospiraceae</taxon>
        <taxon>Leptospira</taxon>
    </lineage>
</organism>
<feature type="domain" description="Glucose-methanol-choline oxidoreductase C-terminal" evidence="7">
    <location>
        <begin position="433"/>
        <end position="485"/>
    </location>
</feature>
<gene>
    <name evidence="8" type="ORF">Lepto1489_22355</name>
</gene>
<comment type="cofactor">
    <cofactor evidence="1">
        <name>FAD</name>
        <dbReference type="ChEBI" id="CHEBI:57692"/>
    </cofactor>
</comment>
<keyword evidence="3" id="KW-0285">Flavoprotein</keyword>
<dbReference type="Gene3D" id="3.50.50.60">
    <property type="entry name" value="FAD/NAD(P)-binding domain"/>
    <property type="match status" value="2"/>
</dbReference>
<dbReference type="RefSeq" id="WP_000638704.1">
    <property type="nucleotide sequence ID" value="NZ_CP043896.1"/>
</dbReference>
<evidence type="ECO:0000256" key="4">
    <source>
        <dbReference type="ARBA" id="ARBA00022827"/>
    </source>
</evidence>
<dbReference type="AlphaFoldDB" id="A0AAP9WR63"/>
<dbReference type="EMBL" id="CP043896">
    <property type="protein sequence ID" value="QOI53112.1"/>
    <property type="molecule type" value="Genomic_DNA"/>
</dbReference>
<evidence type="ECO:0000256" key="2">
    <source>
        <dbReference type="ARBA" id="ARBA00010790"/>
    </source>
</evidence>
<comment type="similarity">
    <text evidence="2">Belongs to the GMC oxidoreductase family.</text>
</comment>
<dbReference type="InterPro" id="IPR000172">
    <property type="entry name" value="GMC_OxRdtase_N"/>
</dbReference>
<dbReference type="InterPro" id="IPR007867">
    <property type="entry name" value="GMC_OxRtase_C"/>
</dbReference>
<dbReference type="SUPFAM" id="SSF51905">
    <property type="entry name" value="FAD/NAD(P)-binding domain"/>
    <property type="match status" value="1"/>
</dbReference>
<evidence type="ECO:0000313" key="8">
    <source>
        <dbReference type="EMBL" id="QOI53112.1"/>
    </source>
</evidence>
<evidence type="ECO:0000256" key="5">
    <source>
        <dbReference type="ARBA" id="ARBA00023002"/>
    </source>
</evidence>
<dbReference type="PANTHER" id="PTHR42784:SF1">
    <property type="entry name" value="PYRANOSE 2-OXIDASE"/>
    <property type="match status" value="1"/>
</dbReference>
<keyword evidence="4" id="KW-0274">FAD</keyword>
<dbReference type="InterPro" id="IPR051473">
    <property type="entry name" value="P2Ox-like"/>
</dbReference>
<reference evidence="8" key="1">
    <citation type="submission" date="2019-09" db="EMBL/GenBank/DDBJ databases">
        <title>Comparative Genomics of Leptospira interrogans Reveals Genome Plasticity - A Common Adaptive Strategy for Survival in Various Hosts.</title>
        <authorList>
            <person name="Ramli S.R."/>
            <person name="Bunk B."/>
            <person name="Goris M."/>
            <person name="Bhuju S."/>
            <person name="Jarek M."/>
            <person name="Sproer C."/>
            <person name="Mustakim S."/>
            <person name="Strommenger B."/>
            <person name="Pessler F."/>
        </authorList>
    </citation>
    <scope>NUCLEOTIDE SEQUENCE</scope>
    <source>
        <strain evidence="8">1489</strain>
        <plasmid evidence="8">p3</plasmid>
    </source>
</reference>
<evidence type="ECO:0000259" key="7">
    <source>
        <dbReference type="Pfam" id="PF05199"/>
    </source>
</evidence>
<keyword evidence="5" id="KW-0560">Oxidoreductase</keyword>
<geneLocation type="plasmid" evidence="8 9">
    <name>p3</name>
</geneLocation>
<proteinExistence type="inferred from homology"/>
<dbReference type="GO" id="GO:0016614">
    <property type="term" value="F:oxidoreductase activity, acting on CH-OH group of donors"/>
    <property type="evidence" value="ECO:0007669"/>
    <property type="project" value="InterPro"/>
</dbReference>
<keyword evidence="8" id="KW-0614">Plasmid</keyword>